<feature type="chain" id="PRO_5032318589" evidence="9">
    <location>
        <begin position="22"/>
        <end position="907"/>
    </location>
</feature>
<dbReference type="AlphaFoldDB" id="A0A835TU31"/>
<dbReference type="GO" id="GO:0009888">
    <property type="term" value="P:tissue development"/>
    <property type="evidence" value="ECO:0007669"/>
    <property type="project" value="TreeGrafter"/>
</dbReference>
<feature type="signal peptide" evidence="9">
    <location>
        <begin position="1"/>
        <end position="21"/>
    </location>
</feature>
<dbReference type="InterPro" id="IPR008993">
    <property type="entry name" value="TIMP-like_OB-fold"/>
</dbReference>
<dbReference type="GO" id="GO:0016358">
    <property type="term" value="P:dendrite development"/>
    <property type="evidence" value="ECO:0007669"/>
    <property type="project" value="TreeGrafter"/>
</dbReference>
<dbReference type="GO" id="GO:0005576">
    <property type="term" value="C:extracellular region"/>
    <property type="evidence" value="ECO:0007669"/>
    <property type="project" value="UniProtKB-SubCell"/>
</dbReference>
<feature type="domain" description="Laminin EGF-like" evidence="10">
    <location>
        <begin position="398"/>
        <end position="447"/>
    </location>
</feature>
<dbReference type="InterPro" id="IPR002049">
    <property type="entry name" value="LE_dom"/>
</dbReference>
<evidence type="ECO:0000313" key="14">
    <source>
        <dbReference type="EMBL" id="KAI1233948.1"/>
    </source>
</evidence>
<dbReference type="EMBL" id="JADDUC020000017">
    <property type="protein sequence ID" value="KAI1233948.1"/>
    <property type="molecule type" value="Genomic_DNA"/>
</dbReference>
<dbReference type="PROSITE" id="PS51117">
    <property type="entry name" value="LAMININ_NTER"/>
    <property type="match status" value="1"/>
</dbReference>
<dbReference type="EMBL" id="JADDUC010000133">
    <property type="protein sequence ID" value="KAG0117633.1"/>
    <property type="molecule type" value="Genomic_DNA"/>
</dbReference>
<feature type="disulfide bond" evidence="8">
    <location>
        <begin position="419"/>
        <end position="428"/>
    </location>
</feature>
<dbReference type="FunFam" id="2.10.25.10:FF:000081">
    <property type="entry name" value="Netrin 1"/>
    <property type="match status" value="1"/>
</dbReference>
<dbReference type="GO" id="GO:0009887">
    <property type="term" value="P:animal organ morphogenesis"/>
    <property type="evidence" value="ECO:0007669"/>
    <property type="project" value="TreeGrafter"/>
</dbReference>
<gene>
    <name evidence="14" type="ORF">IHE44_0004403</name>
    <name evidence="13" type="ORF">IHE44_002382</name>
</gene>
<dbReference type="InterPro" id="IPR018933">
    <property type="entry name" value="Netrin_module_non-TIMP"/>
</dbReference>
<protein>
    <submittedName>
        <fullName evidence="13">Netrin-3</fullName>
    </submittedName>
</protein>
<dbReference type="SMART" id="SM00180">
    <property type="entry name" value="EGF_Lam"/>
    <property type="match status" value="3"/>
</dbReference>
<comment type="subcellular location">
    <subcellularLocation>
        <location evidence="1">Secreted</location>
    </subcellularLocation>
</comment>
<evidence type="ECO:0000313" key="13">
    <source>
        <dbReference type="EMBL" id="KAG0117633.1"/>
    </source>
</evidence>
<accession>A0A835TU31</accession>
<evidence type="ECO:0000256" key="6">
    <source>
        <dbReference type="ARBA" id="ARBA00023180"/>
    </source>
</evidence>
<dbReference type="SMART" id="SM00136">
    <property type="entry name" value="LamNT"/>
    <property type="match status" value="1"/>
</dbReference>
<dbReference type="Pfam" id="PF01759">
    <property type="entry name" value="NTR"/>
    <property type="match status" value="1"/>
</dbReference>
<reference evidence="14" key="3">
    <citation type="submission" date="2022-01" db="EMBL/GenBank/DDBJ databases">
        <authorList>
            <person name="Rubenstein D.R."/>
        </authorList>
    </citation>
    <scope>NUCLEOTIDE SEQUENCE</scope>
    <source>
        <strain evidence="14">SS15</strain>
        <tissue evidence="14">Liver</tissue>
    </source>
</reference>
<dbReference type="CDD" id="cd00055">
    <property type="entry name" value="EGF_Lam"/>
    <property type="match status" value="3"/>
</dbReference>
<dbReference type="CDD" id="cd03579">
    <property type="entry name" value="NTR_netrin-1_like"/>
    <property type="match status" value="1"/>
</dbReference>
<name>A0A835TU31_9PASS</name>
<dbReference type="PANTHER" id="PTHR10574:SF292">
    <property type="entry name" value="NETRIN-3"/>
    <property type="match status" value="1"/>
</dbReference>
<keyword evidence="2" id="KW-0964">Secreted</keyword>
<feature type="disulfide bond" evidence="8">
    <location>
        <begin position="400"/>
        <end position="417"/>
    </location>
</feature>
<dbReference type="GO" id="GO:0008045">
    <property type="term" value="P:motor neuron axon guidance"/>
    <property type="evidence" value="ECO:0007669"/>
    <property type="project" value="TreeGrafter"/>
</dbReference>
<evidence type="ECO:0000256" key="7">
    <source>
        <dbReference type="ARBA" id="ARBA00023292"/>
    </source>
</evidence>
<dbReference type="OrthoDB" id="9972745at2759"/>
<evidence type="ECO:0000256" key="2">
    <source>
        <dbReference type="ARBA" id="ARBA00022525"/>
    </source>
</evidence>
<feature type="domain" description="NTR" evidence="11">
    <location>
        <begin position="485"/>
        <end position="614"/>
    </location>
</feature>
<dbReference type="Gene3D" id="2.60.120.260">
    <property type="entry name" value="Galactose-binding domain-like"/>
    <property type="match status" value="1"/>
</dbReference>
<comment type="caution">
    <text evidence="13">The sequence shown here is derived from an EMBL/GenBank/DDBJ whole genome shotgun (WGS) entry which is preliminary data.</text>
</comment>
<keyword evidence="7 8" id="KW-0424">Laminin EGF-like domain</keyword>
<proteinExistence type="predicted"/>
<dbReference type="PANTHER" id="PTHR10574">
    <property type="entry name" value="NETRIN/LAMININ-RELATED"/>
    <property type="match status" value="1"/>
</dbReference>
<keyword evidence="5 8" id="KW-1015">Disulfide bond</keyword>
<keyword evidence="4" id="KW-0677">Repeat</keyword>
<evidence type="ECO:0000259" key="10">
    <source>
        <dbReference type="PROSITE" id="PS50027"/>
    </source>
</evidence>
<sequence length="907" mass="101299">MEVLQLLRLLLTTAMLGLSQTVNPFVAQQTPPDPCYDESGAPRRCIPEFVNAAFGKEVQASSTCGKPPTRHCNASDPRRAHPPAYLTDLNTASNMTCWRSETLHHSPQNVTLTLSLGKKFEVVYVSLQFCSPRPESTAILKSMDYGKTWVPYQYYSSQCRKIYGKPSKATVTKQNEQEALCTDGLTDLYPLTGGLIAFSTLDGRPSAQDFDSSPVLQDWVTATDIRVVFSRPHLFRDLGSRDAGDEEGATGSSPYYYAVGELQVGGRCKCNGHAARCIKDKEQKLVCDCKHNTEGPECDRCKPFHYDRPWQRASAREANECLACNCNLHARRCRFNMELFKLSGRKSGGVCLNCRHNTAGRHCHYCKEGFYRDLSKPITDRKACKGEPGGSPWEQMTCDCHPVGAAGKTCNQTTGQCPCKDGVTGLTCNRCAKGYQQSRSPVAPCISWVLLLSPPPHSLLPCGGMSPHMPKAPQCSTHCSSAADCDSYCKPAKGNYKINMKKYCKKDYVVQVNILEMETVANWAKFTINILSVYKCRDERVKRGDNFLWIHLKDLSCKCPKIQISKKYLVMGISENSTDRPGLMADKNSLVIQWRDAWTRRLRKLQRREKKGKCGMILPHSEHVLTLKCCQTSLCLSPCPGGIGDDTKRPSALVCIFQSWPDCVLSWEELLWPRLSKEMHKAEPTAACVASPFHGVASGLQHPRVVLELPAEETSALVKLLEMLEVMFQSCRGPAVPLFRSHGYLDAYKGHGQRYTAQHTHGMWEFSDLSSQQPQPRKIRAAALFHGHGYFSEQGFSSMWFLQAKRGTMCLCSPKTLGTAFSGKELQGFLWHLISPPLKQLPLFFHLCHLASQCPDGADQTPEQNHHPMVCAEERSSLSLSLWLGNVLKSWLKDRRMPLCTFTGSDC</sequence>
<dbReference type="InterPro" id="IPR001134">
    <property type="entry name" value="Netrin_domain"/>
</dbReference>
<feature type="disulfide bond" evidence="8">
    <location>
        <begin position="431"/>
        <end position="445"/>
    </location>
</feature>
<dbReference type="SUPFAM" id="SSF50242">
    <property type="entry name" value="TIMP-like"/>
    <property type="match status" value="1"/>
</dbReference>
<evidence type="ECO:0000256" key="5">
    <source>
        <dbReference type="ARBA" id="ARBA00023157"/>
    </source>
</evidence>
<dbReference type="Gene3D" id="2.40.50.120">
    <property type="match status" value="1"/>
</dbReference>
<organism evidence="13">
    <name type="scientific">Lamprotornis superbus</name>
    <dbReference type="NCBI Taxonomy" id="245042"/>
    <lineage>
        <taxon>Eukaryota</taxon>
        <taxon>Metazoa</taxon>
        <taxon>Chordata</taxon>
        <taxon>Craniata</taxon>
        <taxon>Vertebrata</taxon>
        <taxon>Euteleostomi</taxon>
        <taxon>Archelosauria</taxon>
        <taxon>Archosauria</taxon>
        <taxon>Dinosauria</taxon>
        <taxon>Saurischia</taxon>
        <taxon>Theropoda</taxon>
        <taxon>Coelurosauria</taxon>
        <taxon>Aves</taxon>
        <taxon>Neognathae</taxon>
        <taxon>Neoaves</taxon>
        <taxon>Telluraves</taxon>
        <taxon>Australaves</taxon>
        <taxon>Passeriformes</taxon>
        <taxon>Sturnidae</taxon>
        <taxon>Lamprotornis</taxon>
    </lineage>
</organism>
<dbReference type="FunFam" id="2.60.120.260:FF:000015">
    <property type="entry name" value="Netrin 1"/>
    <property type="match status" value="1"/>
</dbReference>
<dbReference type="FunFam" id="2.40.50.120:FF:000001">
    <property type="entry name" value="Netrin 1"/>
    <property type="match status" value="1"/>
</dbReference>
<dbReference type="Proteomes" id="UP000618051">
    <property type="component" value="Unassembled WGS sequence"/>
</dbReference>
<evidence type="ECO:0000256" key="9">
    <source>
        <dbReference type="SAM" id="SignalP"/>
    </source>
</evidence>
<evidence type="ECO:0000259" key="11">
    <source>
        <dbReference type="PROSITE" id="PS50189"/>
    </source>
</evidence>
<feature type="disulfide bond" evidence="8">
    <location>
        <begin position="398"/>
        <end position="410"/>
    </location>
</feature>
<dbReference type="Pfam" id="PF00053">
    <property type="entry name" value="EGF_laminin"/>
    <property type="match status" value="2"/>
</dbReference>
<feature type="domain" description="Laminin N-terminal" evidence="12">
    <location>
        <begin position="41"/>
        <end position="267"/>
    </location>
</feature>
<dbReference type="SUPFAM" id="SSF57196">
    <property type="entry name" value="EGF/Laminin"/>
    <property type="match status" value="3"/>
</dbReference>
<dbReference type="Pfam" id="PF24973">
    <property type="entry name" value="EGF_LMN_ATRN"/>
    <property type="match status" value="1"/>
</dbReference>
<dbReference type="InterPro" id="IPR008211">
    <property type="entry name" value="Laminin_N"/>
</dbReference>
<keyword evidence="15" id="KW-1185">Reference proteome</keyword>
<evidence type="ECO:0000259" key="12">
    <source>
        <dbReference type="PROSITE" id="PS51117"/>
    </source>
</evidence>
<dbReference type="GO" id="GO:0005604">
    <property type="term" value="C:basement membrane"/>
    <property type="evidence" value="ECO:0007669"/>
    <property type="project" value="TreeGrafter"/>
</dbReference>
<evidence type="ECO:0000256" key="8">
    <source>
        <dbReference type="PROSITE-ProRule" id="PRU00460"/>
    </source>
</evidence>
<reference evidence="13" key="1">
    <citation type="submission" date="2020-10" db="EMBL/GenBank/DDBJ databases">
        <title>Feather gene expression reveals the developmental basis of iridescence in African starlings.</title>
        <authorList>
            <person name="Rubenstein D.R."/>
        </authorList>
    </citation>
    <scope>NUCLEOTIDE SEQUENCE</scope>
    <source>
        <strain evidence="13">SS15</strain>
        <tissue evidence="13">Liver</tissue>
    </source>
</reference>
<dbReference type="Gene3D" id="2.10.25.10">
    <property type="entry name" value="Laminin"/>
    <property type="match status" value="2"/>
</dbReference>
<keyword evidence="6" id="KW-0325">Glycoprotein</keyword>
<dbReference type="Pfam" id="PF00055">
    <property type="entry name" value="Laminin_N"/>
    <property type="match status" value="1"/>
</dbReference>
<reference evidence="14 15" key="2">
    <citation type="journal article" date="2021" name="J. Hered.">
        <title>Feather Gene Expression Elucidates the Developmental Basis of Plumage Iridescence in African Starlings.</title>
        <authorList>
            <person name="Rubenstein D.R."/>
            <person name="Corvelo A."/>
            <person name="MacManes M.D."/>
            <person name="Maia R."/>
            <person name="Narzisi G."/>
            <person name="Rousaki A."/>
            <person name="Vandenabeele P."/>
            <person name="Shawkey M.D."/>
            <person name="Solomon J."/>
        </authorList>
    </citation>
    <scope>NUCLEOTIDE SEQUENCE [LARGE SCALE GENOMIC DNA]</scope>
    <source>
        <strain evidence="14">SS15</strain>
    </source>
</reference>
<dbReference type="PROSITE" id="PS50027">
    <property type="entry name" value="EGF_LAM_2"/>
    <property type="match status" value="1"/>
</dbReference>
<evidence type="ECO:0000256" key="4">
    <source>
        <dbReference type="ARBA" id="ARBA00022737"/>
    </source>
</evidence>
<evidence type="ECO:0000256" key="1">
    <source>
        <dbReference type="ARBA" id="ARBA00004613"/>
    </source>
</evidence>
<dbReference type="FunFam" id="2.10.25.10:FF:000048">
    <property type="entry name" value="Netrin 3"/>
    <property type="match status" value="1"/>
</dbReference>
<dbReference type="InterPro" id="IPR056863">
    <property type="entry name" value="LMN_ATRN_NET-like_EGF"/>
</dbReference>
<dbReference type="PROSITE" id="PS50189">
    <property type="entry name" value="NTR"/>
    <property type="match status" value="1"/>
</dbReference>
<dbReference type="SMART" id="SM00643">
    <property type="entry name" value="C345C"/>
    <property type="match status" value="1"/>
</dbReference>
<evidence type="ECO:0000313" key="15">
    <source>
        <dbReference type="Proteomes" id="UP000618051"/>
    </source>
</evidence>
<dbReference type="InterPro" id="IPR050440">
    <property type="entry name" value="Laminin/Netrin_ECM"/>
</dbReference>
<dbReference type="PROSITE" id="PS01248">
    <property type="entry name" value="EGF_LAM_1"/>
    <property type="match status" value="1"/>
</dbReference>
<keyword evidence="3 9" id="KW-0732">Signal</keyword>
<evidence type="ECO:0000256" key="3">
    <source>
        <dbReference type="ARBA" id="ARBA00022729"/>
    </source>
</evidence>